<gene>
    <name evidence="1" type="ordered locus">Daes_0092</name>
</gene>
<dbReference type="AlphaFoldDB" id="E6VUH5"/>
<accession>E6VUH5</accession>
<dbReference type="NCBIfam" id="TIGR04372">
    <property type="entry name" value="glycosyl_04372"/>
    <property type="match status" value="1"/>
</dbReference>
<dbReference type="EMBL" id="CP002431">
    <property type="protein sequence ID" value="ADU61120.1"/>
    <property type="molecule type" value="Genomic_DNA"/>
</dbReference>
<dbReference type="InterPro" id="IPR030808">
    <property type="entry name" value="Glycosyl_04372"/>
</dbReference>
<name>E6VUH5_PSEA9</name>
<dbReference type="HOGENOM" id="CLU_515568_0_0_7"/>
<reference evidence="2" key="1">
    <citation type="submission" date="2010-12" db="EMBL/GenBank/DDBJ databases">
        <title>Complete sequence of Desulfovibrio aespoeensis Aspo-2.</title>
        <authorList>
            <consortium name="US DOE Joint Genome Institute"/>
            <person name="Lucas S."/>
            <person name="Copeland A."/>
            <person name="Lapidus A."/>
            <person name="Cheng J.-F."/>
            <person name="Goodwin L."/>
            <person name="Pitluck S."/>
            <person name="Chertkov O."/>
            <person name="Misra M."/>
            <person name="Detter J.C."/>
            <person name="Han C."/>
            <person name="Tapia R."/>
            <person name="Land M."/>
            <person name="Hauser L."/>
            <person name="Kyrpides N."/>
            <person name="Ivanova N."/>
            <person name="Ovchinnikova G."/>
            <person name="Pedersen K."/>
            <person name="Jagevall S."/>
            <person name="Hazen T."/>
            <person name="Woyke T."/>
        </authorList>
    </citation>
    <scope>NUCLEOTIDE SEQUENCE [LARGE SCALE GENOMIC DNA]</scope>
    <source>
        <strain evidence="2">ATCC 700646 / DSM 10631 / Aspo-2</strain>
    </source>
</reference>
<organism evidence="1 2">
    <name type="scientific">Pseudodesulfovibrio aespoeensis (strain ATCC 700646 / DSM 10631 / Aspo-2)</name>
    <name type="common">Desulfovibrio aespoeensis</name>
    <dbReference type="NCBI Taxonomy" id="643562"/>
    <lineage>
        <taxon>Bacteria</taxon>
        <taxon>Pseudomonadati</taxon>
        <taxon>Thermodesulfobacteriota</taxon>
        <taxon>Desulfovibrionia</taxon>
        <taxon>Desulfovibrionales</taxon>
        <taxon>Desulfovibrionaceae</taxon>
    </lineage>
</organism>
<dbReference type="eggNOG" id="ENOG5032X4F">
    <property type="taxonomic scope" value="Bacteria"/>
</dbReference>
<dbReference type="STRING" id="643562.Daes_0092"/>
<reference evidence="1 2" key="2">
    <citation type="journal article" date="2014" name="Genome Announc.">
        <title>Complete Genome Sequence of the Subsurface, Mesophilic Sulfate-Reducing Bacterium Desulfovibrio aespoeensis Aspo-2.</title>
        <authorList>
            <person name="Pedersen K."/>
            <person name="Bengtsson A."/>
            <person name="Edlund J."/>
            <person name="Rabe L."/>
            <person name="Hazen T."/>
            <person name="Chakraborty R."/>
            <person name="Goodwin L."/>
            <person name="Shapiro N."/>
        </authorList>
    </citation>
    <scope>NUCLEOTIDE SEQUENCE [LARGE SCALE GENOMIC DNA]</scope>
    <source>
        <strain evidence="2">ATCC 700646 / DSM 10631 / Aspo-2</strain>
    </source>
</reference>
<sequence>MPSQSMQETRPRLHVQWLTPSMDFGRAKLTLHASGLCSECGASMSLALDELAPGETTACAGCGQSLEPSKTDIQRLGKSLVKKYMDSLERHIAPWPEHAASQEGKHSRFDCYSTMNEYLKDVRLDVRAQDELSLLMALALELRPWLLVRFGAMQSSYFGHMSMNTENYLSRRDVGIGFTDSYDIFGYGQFVINRQLKRKWDEVLNTSQTATVFASMMPWDSPHSITKEVFANQGADSAQIWRKTEPHLCFSEEELRYARSELERMGIQPESEYVCIGERTSAYRKTILNANKFKQTSNSRDAGFDQFSLAAMALADRGYFVLRMGAASDLDLCSSHPRIIDYASKYRSEFMDLYLGATCRFFAAPPSGVTSIASIFRRPIVFSNYFYTKFTQHWLENILFLLPHLYNKNTQTHLSLAEYALLDQPPGDRWENYGVTFVSNTPEEMLHACLEMDDRLSGVWTETEEDRLRQTRVRQQLESSVRGKKSPNGIPFWESGTPMRSLVGSRFLKDNPALFGPGAMTTSSFEHN</sequence>
<dbReference type="Proteomes" id="UP000002191">
    <property type="component" value="Chromosome"/>
</dbReference>
<dbReference type="KEGG" id="das:Daes_0092"/>
<keyword evidence="2" id="KW-1185">Reference proteome</keyword>
<proteinExistence type="predicted"/>
<evidence type="ECO:0000313" key="2">
    <source>
        <dbReference type="Proteomes" id="UP000002191"/>
    </source>
</evidence>
<protein>
    <submittedName>
        <fullName evidence="1">Uncharacterized protein</fullName>
    </submittedName>
</protein>
<evidence type="ECO:0000313" key="1">
    <source>
        <dbReference type="EMBL" id="ADU61120.1"/>
    </source>
</evidence>